<dbReference type="AlphaFoldDB" id="A0A3P7DTK2"/>
<evidence type="ECO:0000313" key="1">
    <source>
        <dbReference type="EMBL" id="VDM13360.1"/>
    </source>
</evidence>
<accession>A0A3P7DTK2</accession>
<protein>
    <submittedName>
        <fullName evidence="1">Uncharacterized protein</fullName>
    </submittedName>
</protein>
<proteinExistence type="predicted"/>
<evidence type="ECO:0000313" key="2">
    <source>
        <dbReference type="Proteomes" id="UP000270924"/>
    </source>
</evidence>
<dbReference type="Proteomes" id="UP000270924">
    <property type="component" value="Unassembled WGS sequence"/>
</dbReference>
<name>A0A3P7DTK2_WUCBA</name>
<sequence length="116" mass="13233">MPCKSLSAYFMYARNFVNISERRGKRERGGNRQLASHRAVYKTSHNVIDCLFTISYSFIISDAAVKILDSLKTQNHSIILIWKNAKHIGVIDCLNNNQSFGWGYSYYGGQSQDFGE</sequence>
<keyword evidence="2" id="KW-1185">Reference proteome</keyword>
<organism evidence="1 2">
    <name type="scientific">Wuchereria bancrofti</name>
    <dbReference type="NCBI Taxonomy" id="6293"/>
    <lineage>
        <taxon>Eukaryota</taxon>
        <taxon>Metazoa</taxon>
        <taxon>Ecdysozoa</taxon>
        <taxon>Nematoda</taxon>
        <taxon>Chromadorea</taxon>
        <taxon>Rhabditida</taxon>
        <taxon>Spirurina</taxon>
        <taxon>Spiruromorpha</taxon>
        <taxon>Filarioidea</taxon>
        <taxon>Onchocercidae</taxon>
        <taxon>Wuchereria</taxon>
    </lineage>
</organism>
<gene>
    <name evidence="1" type="ORF">WBA_LOCUS6746</name>
</gene>
<dbReference type="EMBL" id="UYWW01004226">
    <property type="protein sequence ID" value="VDM13360.1"/>
    <property type="molecule type" value="Genomic_DNA"/>
</dbReference>
<reference evidence="1 2" key="1">
    <citation type="submission" date="2018-11" db="EMBL/GenBank/DDBJ databases">
        <authorList>
            <consortium name="Pathogen Informatics"/>
        </authorList>
    </citation>
    <scope>NUCLEOTIDE SEQUENCE [LARGE SCALE GENOMIC DNA]</scope>
</reference>
<dbReference type="InParanoid" id="A0A3P7DTK2"/>